<name>A0A2U3EC42_PURLI</name>
<keyword evidence="10" id="KW-0560">Oxidoreductase</keyword>
<dbReference type="PROSITE" id="PS50292">
    <property type="entry name" value="PEROXIDASE_3"/>
    <property type="match status" value="1"/>
</dbReference>
<feature type="compositionally biased region" description="Basic and acidic residues" evidence="17">
    <location>
        <begin position="306"/>
        <end position="357"/>
    </location>
</feature>
<evidence type="ECO:0000256" key="13">
    <source>
        <dbReference type="ARBA" id="ARBA00023186"/>
    </source>
</evidence>
<dbReference type="SMART" id="SM00232">
    <property type="entry name" value="JAB_MPN"/>
    <property type="match status" value="1"/>
</dbReference>
<dbReference type="InterPro" id="IPR013905">
    <property type="entry name" value="Lgl_C_dom"/>
</dbReference>
<dbReference type="InterPro" id="IPR000555">
    <property type="entry name" value="JAMM/MPN+_dom"/>
</dbReference>
<dbReference type="FunFam" id="3.40.140.10:FF:000033">
    <property type="entry name" value="AMSH-like protease sst2"/>
    <property type="match status" value="1"/>
</dbReference>
<keyword evidence="8" id="KW-0862">Zinc</keyword>
<comment type="cofactor">
    <cofactor evidence="1">
        <name>Zn(2+)</name>
        <dbReference type="ChEBI" id="CHEBI:29105"/>
    </cofactor>
</comment>
<dbReference type="GO" id="GO:0006457">
    <property type="term" value="P:protein folding"/>
    <property type="evidence" value="ECO:0007669"/>
    <property type="project" value="InterPro"/>
</dbReference>
<dbReference type="InterPro" id="IPR044098">
    <property type="entry name" value="STAMBP/STALP-like_MPN"/>
</dbReference>
<feature type="domain" description="MPN" evidence="18">
    <location>
        <begin position="461"/>
        <end position="591"/>
    </location>
</feature>
<dbReference type="InterPro" id="IPR009053">
    <property type="entry name" value="Prefoldin"/>
</dbReference>
<reference evidence="19 20" key="1">
    <citation type="journal article" date="2016" name="Front. Microbiol.">
        <title>Genome and transcriptome sequences reveal the specific parasitism of the nematophagous Purpureocillium lilacinum 36-1.</title>
        <authorList>
            <person name="Xie J."/>
            <person name="Li S."/>
            <person name="Mo C."/>
            <person name="Xiao X."/>
            <person name="Peng D."/>
            <person name="Wang G."/>
            <person name="Xiao Y."/>
        </authorList>
    </citation>
    <scope>NUCLEOTIDE SEQUENCE [LARGE SCALE GENOMIC DNA]</scope>
    <source>
        <strain evidence="19 20">36-1</strain>
    </source>
</reference>
<dbReference type="Pfam" id="PF08596">
    <property type="entry name" value="Lgl_C"/>
    <property type="match status" value="1"/>
</dbReference>
<dbReference type="Pfam" id="PF01398">
    <property type="entry name" value="JAB"/>
    <property type="match status" value="1"/>
</dbReference>
<keyword evidence="11 14" id="KW-0408">Iron</keyword>
<keyword evidence="4" id="KW-0645">Protease</keyword>
<dbReference type="GO" id="GO:0016705">
    <property type="term" value="F:oxidoreductase activity, acting on paired donors, with incorporation or reduction of molecular oxygen"/>
    <property type="evidence" value="ECO:0007669"/>
    <property type="project" value="InterPro"/>
</dbReference>
<keyword evidence="6" id="KW-0833">Ubl conjugation pathway</keyword>
<dbReference type="SUPFAM" id="SSF48113">
    <property type="entry name" value="Heme-dependent peroxidases"/>
    <property type="match status" value="1"/>
</dbReference>
<dbReference type="Pfam" id="PF08969">
    <property type="entry name" value="USP8_dimer"/>
    <property type="match status" value="1"/>
</dbReference>
<dbReference type="PANTHER" id="PTHR11903:SF13">
    <property type="entry name" value="LINOLEATE 10R-LIPOXYGENASE"/>
    <property type="match status" value="1"/>
</dbReference>
<keyword evidence="9" id="KW-0223">Dioxygenase</keyword>
<feature type="region of interest" description="Disordered" evidence="17">
    <location>
        <begin position="1945"/>
        <end position="1966"/>
    </location>
</feature>
<evidence type="ECO:0000256" key="16">
    <source>
        <dbReference type="SAM" id="Coils"/>
    </source>
</evidence>
<dbReference type="SUPFAM" id="SSF48264">
    <property type="entry name" value="Cytochrome P450"/>
    <property type="match status" value="1"/>
</dbReference>
<dbReference type="GO" id="GO:0006631">
    <property type="term" value="P:fatty acid metabolic process"/>
    <property type="evidence" value="ECO:0007669"/>
    <property type="project" value="UniProtKB-ARBA"/>
</dbReference>
<comment type="similarity">
    <text evidence="3">Belongs to the peptidase M67C family.</text>
</comment>
<dbReference type="InterPro" id="IPR015063">
    <property type="entry name" value="USP8_dimer"/>
</dbReference>
<keyword evidence="12" id="KW-0482">Metalloprotease</keyword>
<dbReference type="InterPro" id="IPR001680">
    <property type="entry name" value="WD40_rpt"/>
</dbReference>
<evidence type="ECO:0000256" key="12">
    <source>
        <dbReference type="ARBA" id="ARBA00023049"/>
    </source>
</evidence>
<dbReference type="GO" id="GO:0020037">
    <property type="term" value="F:heme binding"/>
    <property type="evidence" value="ECO:0007669"/>
    <property type="project" value="InterPro"/>
</dbReference>
<evidence type="ECO:0000256" key="5">
    <source>
        <dbReference type="ARBA" id="ARBA00022723"/>
    </source>
</evidence>
<evidence type="ECO:0000256" key="4">
    <source>
        <dbReference type="ARBA" id="ARBA00022670"/>
    </source>
</evidence>
<dbReference type="EMBL" id="LCWV01000006">
    <property type="protein sequence ID" value="PWI72062.1"/>
    <property type="molecule type" value="Genomic_DNA"/>
</dbReference>
<dbReference type="InterPro" id="IPR002777">
    <property type="entry name" value="PFD_beta-like"/>
</dbReference>
<evidence type="ECO:0000256" key="11">
    <source>
        <dbReference type="ARBA" id="ARBA00023004"/>
    </source>
</evidence>
<feature type="repeat" description="WD" evidence="15">
    <location>
        <begin position="2281"/>
        <end position="2310"/>
    </location>
</feature>
<evidence type="ECO:0000256" key="15">
    <source>
        <dbReference type="PROSITE-ProRule" id="PRU00221"/>
    </source>
</evidence>
<feature type="compositionally biased region" description="Low complexity" evidence="17">
    <location>
        <begin position="793"/>
        <end position="803"/>
    </location>
</feature>
<evidence type="ECO:0000256" key="8">
    <source>
        <dbReference type="ARBA" id="ARBA00022833"/>
    </source>
</evidence>
<evidence type="ECO:0000256" key="2">
    <source>
        <dbReference type="ARBA" id="ARBA00008045"/>
    </source>
</evidence>
<dbReference type="SUPFAM" id="SSF50978">
    <property type="entry name" value="WD40 repeat-like"/>
    <property type="match status" value="1"/>
</dbReference>
<dbReference type="GO" id="GO:0004601">
    <property type="term" value="F:peroxidase activity"/>
    <property type="evidence" value="ECO:0007669"/>
    <property type="project" value="InterPro"/>
</dbReference>
<accession>A0A2U3EC42</accession>
<keyword evidence="7" id="KW-0378">Hydrolase</keyword>
<dbReference type="GO" id="GO:0061578">
    <property type="term" value="F:K63-linked deubiquitinase activity"/>
    <property type="evidence" value="ECO:0007669"/>
    <property type="project" value="InterPro"/>
</dbReference>
<dbReference type="CDD" id="cd08066">
    <property type="entry name" value="MPN_AMSH_like"/>
    <property type="match status" value="1"/>
</dbReference>
<evidence type="ECO:0000313" key="19">
    <source>
        <dbReference type="EMBL" id="PWI72062.1"/>
    </source>
</evidence>
<feature type="coiled-coil region" evidence="16">
    <location>
        <begin position="1"/>
        <end position="35"/>
    </location>
</feature>
<feature type="region of interest" description="Disordered" evidence="17">
    <location>
        <begin position="755"/>
        <end position="857"/>
    </location>
</feature>
<feature type="compositionally biased region" description="Polar residues" evidence="17">
    <location>
        <begin position="368"/>
        <end position="378"/>
    </location>
</feature>
<dbReference type="Gene3D" id="1.10.287.370">
    <property type="match status" value="1"/>
</dbReference>
<keyword evidence="15" id="KW-0853">WD repeat</keyword>
<dbReference type="InterPro" id="IPR010255">
    <property type="entry name" value="Haem_peroxidase_sf"/>
</dbReference>
<organism evidence="19 20">
    <name type="scientific">Purpureocillium lilacinum</name>
    <name type="common">Paecilomyces lilacinus</name>
    <dbReference type="NCBI Taxonomy" id="33203"/>
    <lineage>
        <taxon>Eukaryota</taxon>
        <taxon>Fungi</taxon>
        <taxon>Dikarya</taxon>
        <taxon>Ascomycota</taxon>
        <taxon>Pezizomycotina</taxon>
        <taxon>Sordariomycetes</taxon>
        <taxon>Hypocreomycetidae</taxon>
        <taxon>Hypocreales</taxon>
        <taxon>Ophiocordycipitaceae</taxon>
        <taxon>Purpureocillium</taxon>
    </lineage>
</organism>
<dbReference type="Gene3D" id="2.130.10.10">
    <property type="entry name" value="YVTN repeat-like/Quinoprotein amine dehydrogenase"/>
    <property type="match status" value="1"/>
</dbReference>
<dbReference type="Pfam" id="PF03098">
    <property type="entry name" value="An_peroxidase"/>
    <property type="match status" value="2"/>
</dbReference>
<dbReference type="PROSITE" id="PS50082">
    <property type="entry name" value="WD_REPEATS_2"/>
    <property type="match status" value="1"/>
</dbReference>
<dbReference type="GO" id="GO:0006979">
    <property type="term" value="P:response to oxidative stress"/>
    <property type="evidence" value="ECO:0007669"/>
    <property type="project" value="InterPro"/>
</dbReference>
<evidence type="ECO:0000256" key="7">
    <source>
        <dbReference type="ARBA" id="ARBA00022801"/>
    </source>
</evidence>
<dbReference type="PROSITE" id="PS50249">
    <property type="entry name" value="MPN"/>
    <property type="match status" value="1"/>
</dbReference>
<dbReference type="GO" id="GO:0004497">
    <property type="term" value="F:monooxygenase activity"/>
    <property type="evidence" value="ECO:0007669"/>
    <property type="project" value="InterPro"/>
</dbReference>
<dbReference type="SUPFAM" id="SSF102712">
    <property type="entry name" value="JAB1/MPN domain"/>
    <property type="match status" value="1"/>
</dbReference>
<evidence type="ECO:0000256" key="1">
    <source>
        <dbReference type="ARBA" id="ARBA00001947"/>
    </source>
</evidence>
<dbReference type="GO" id="GO:0070536">
    <property type="term" value="P:protein K63-linked deubiquitination"/>
    <property type="evidence" value="ECO:0007669"/>
    <property type="project" value="InterPro"/>
</dbReference>
<evidence type="ECO:0000313" key="20">
    <source>
        <dbReference type="Proteomes" id="UP000245956"/>
    </source>
</evidence>
<dbReference type="GO" id="GO:0051213">
    <property type="term" value="F:dioxygenase activity"/>
    <property type="evidence" value="ECO:0007669"/>
    <property type="project" value="UniProtKB-KW"/>
</dbReference>
<dbReference type="Pfam" id="PF01920">
    <property type="entry name" value="Prefoldin_2"/>
    <property type="match status" value="1"/>
</dbReference>
<dbReference type="GO" id="GO:0006508">
    <property type="term" value="P:proteolysis"/>
    <property type="evidence" value="ECO:0007669"/>
    <property type="project" value="UniProtKB-KW"/>
</dbReference>
<dbReference type="CDD" id="cd09817">
    <property type="entry name" value="linoleate_diol_synthase_like"/>
    <property type="match status" value="1"/>
</dbReference>
<dbReference type="SUPFAM" id="SSF46579">
    <property type="entry name" value="Prefoldin"/>
    <property type="match status" value="1"/>
</dbReference>
<comment type="similarity">
    <text evidence="2">Belongs to the prefoldin subunit beta family.</text>
</comment>
<feature type="region of interest" description="Disordered" evidence="17">
    <location>
        <begin position="3060"/>
        <end position="3107"/>
    </location>
</feature>
<dbReference type="InterPro" id="IPR037518">
    <property type="entry name" value="MPN"/>
</dbReference>
<protein>
    <recommendedName>
        <fullName evidence="18">MPN domain-containing protein</fullName>
    </recommendedName>
</protein>
<comment type="caution">
    <text evidence="19">The sequence shown here is derived from an EMBL/GenBank/DDBJ whole genome shotgun (WGS) entry which is preliminary data.</text>
</comment>
<dbReference type="InterPro" id="IPR019791">
    <property type="entry name" value="Haem_peroxidase_animal"/>
</dbReference>
<feature type="region of interest" description="Disordered" evidence="17">
    <location>
        <begin position="306"/>
        <end position="440"/>
    </location>
</feature>
<dbReference type="InterPro" id="IPR050783">
    <property type="entry name" value="Oxylipin_biosynth_metab"/>
</dbReference>
<dbReference type="InterPro" id="IPR037120">
    <property type="entry name" value="Haem_peroxidase_sf_animal"/>
</dbReference>
<dbReference type="Gene3D" id="1.20.58.80">
    <property type="entry name" value="Phosphotransferase system, lactose/cellobiose-type IIA subunit"/>
    <property type="match status" value="1"/>
</dbReference>
<dbReference type="Gene3D" id="3.40.140.10">
    <property type="entry name" value="Cytidine Deaminase, domain 2"/>
    <property type="match status" value="1"/>
</dbReference>
<evidence type="ECO:0000256" key="14">
    <source>
        <dbReference type="PIRSR" id="PIRSR619791-2"/>
    </source>
</evidence>
<dbReference type="Gene3D" id="1.10.630.10">
    <property type="entry name" value="Cytochrome P450"/>
    <property type="match status" value="1"/>
</dbReference>
<evidence type="ECO:0000256" key="3">
    <source>
        <dbReference type="ARBA" id="ARBA00010981"/>
    </source>
</evidence>
<dbReference type="GO" id="GO:0140492">
    <property type="term" value="F:metal-dependent deubiquitinase activity"/>
    <property type="evidence" value="ECO:0007669"/>
    <property type="project" value="InterPro"/>
</dbReference>
<evidence type="ECO:0000256" key="10">
    <source>
        <dbReference type="ARBA" id="ARBA00023002"/>
    </source>
</evidence>
<dbReference type="Proteomes" id="UP000245956">
    <property type="component" value="Unassembled WGS sequence"/>
</dbReference>
<dbReference type="PANTHER" id="PTHR11903">
    <property type="entry name" value="PROSTAGLANDIN G/H SYNTHASE"/>
    <property type="match status" value="1"/>
</dbReference>
<sequence length="3259" mass="357049">MAEVQARLQSLSEDYQKLQQELQDTVASRQKLEGQKQENVGVQKEFDNLGDDETIYKLVGPVLLKQDKIEAESTVKGRLDFISGEITRLEGSIKETQDKMEKKKTEIIQVQSQAQPQGKQVSRHVNAPVVNAEIKSQLTGPPTAQAQLLLLLVASRVAPSPPVDAGTMDRGSRPARPQSVDELVRQAENFNFNPNIPFKHWTRAADTLYQEAHFALADGDYGRAFLMLYRHSSLVMKLVSHPQYRDPDSKKLFRPLSKRTNAVLDDMERIKPVIVDEYADLSGHAKVLDASENQELAVDLAQQELARRDRARESRAPARADGHRAKDWYHGDDGDLRSQMEAARRALRPDAHDEKTDGGGAPAAQHYSYPSISRSQAVSYEPQPRVPAPSRSPGPIRPPKESLPEQRSLTSPAIPGKVPLDRPPTLATEPRSLDVPPRPKKERIAFRPGAYLENGDPIRPVFVPNQLRRRFLEIAAENTRAGLEMCGILCGTPVNNALFVRCLLIPDQKCTSDTCETENEGAMFDYCAGEDLLVLGWIHTHPTQTCFMSSRDLHTQAGYQVMMPESIAIVCAPRFQPSYGIFRLTHPPGLDHILNCNHQDTFHQHSIDNIYRQTEHPNGHVYESDKLPFYVQDLRTKTTGPQYTCTNANGKTNTVRRRGGAEIVTGLDSRSASFDAGREPIWTAGLARREKRATITGPGMRGLRTTRASASRPVLLPAATRGPARAWVACASNGGRCSLLLLKPSLARNRGIDGSLRSCGAVQPSRSTDGHVDDPAHHDAGDDLRAGTDRPSAAAETAAMGGRAVHGLRNVPDGPSASHARRAAASPAKQADADDMSPAPHTNGQDENGAKNGARNGVNGAAKQYAAYTAATGSGKPQSWSLSYFRQASRRPLPNELGDGTYRPVVKRASLMQDIRSIGWADLKTLKDIARSKLKGEKQQDDKTMVMERTIQLVATMPNHSARQEALTNMFIGELWDSLDHPPLLYMGDEFRWRQPDGSNNNPTMPKLGAVGTPYARTVKPGKKNTGALPDPETVYESVMARGEFKKNPNNVSSILWYWATIIIHDLFWTNSKDGNTNDSSSYLDLSPLYGNSKEALDSIRTFEHGKLKPDTFADRRLLGNPPGVCILLIMFNRFHNHVAEQLAAINDNNRFARPSGQGTAEETAKAWARRDEELFQTARLITSGLYINITLVDYVRNIINLNRVDTEWTLDPRQEMGVSAGTAKGSESGVGNAVSAEFNLCYRWHSCISQMDDQWIQDFYSHLLGDDYGEMNLQVLMAAVKKFEASMHPDPGRREFDNMRRGPDGRFDDDDLVQRLATAIEQPGGAFGARNVPRIMKPVEMLGIIRGRRWNLAGLNEFRKHFGLKAYATFEDINSDPEVADALRNLYQHPDHVELYPGIVAEEGKTPMVPGVGIAPTYTISRVVLSDAVSLVRGDRHYTTDYHAGYLTQWGFNEANYDFKTNHGCVFYKLFLRAFPDHFRPDSVYAHYPMVIPPENRKILTTLKRADRFSWERPQRRARVVRVSSPAAARQVLGDDQRYRVAWTGLEPLVGHARLSADALDPARLDVLLFKGEWRASIKAFYAATAERLFADKTHRLNGRQQVDVVRDVGNLAHTHFAARLFNLPLKTRENPKGVFAEQELYAALATIFAALFRDLDPMRSFPLRARAKELASQLGSIVETNVKLATTLGVGGLFTAKPNKAKDDLSAYGVHLVKGLAKGGLKAHDITWGQVIPAAAALVPTEAQVFAEAVDYYLTPAGQRHADELHRLAASTPSAETDALLLGYALEGARLGGPPGVYREATAVDSVDGAAVQAGDGVWVTTAAAAGHGHGHGQGGDDAARVDPRRAMDAYPWFGAESRREVSELALVELFRAAFRRRLRRVPGAQGELKRVPGGYLTEDWGDEVPFPAAMKGQLRVTAHPSKRIQALARQIQRCMPTACRAERPDAAAPQRRVHPSAAPVRRSNDVARCPAAAHPASGTLAPALEHSTAQHSAALPSQAASVRSWRHQLTQRSDATEQLGIFLIFAQIKTCPAAVTMASFLRSKQAGIQNDLSASIRPELFAPDDQARYGINSQISCLAYDPVQSLLAIGTSESRFGPGCIYVFGQRRVQKVLRPSRPTSILKIQFTANRLVSLDAKNEVAIWDLDAGERLTGQIIAGRVVDMVTDPMLDWAFLGLQNGDVVAYDLDRRGLARAFRLPNFWAAERGPNARAATLVCLALHPRDVGKLLIGYSHGAVVYSFKQNRPQHFLEYVLQPGAPGGSSAGVDMPRRPRLTHAVWHPSGTFAVTAHDDGSLALWDPKEGRLVTARTLARNRVDQPAPNSALATATEPFTKVAWCCKQNCEDTGLLVAGGQSPDAPKSMTFVELGLTPMYATSSWQALGDWFAGKRQVALPLPAGAQAVDFLLVPRASPHFAGAQDPIAVITALSSGELLTMSFPSGYPISPTNQLHPSTFFVHPFVTKVNVSSLERPRWLSMFEKRDQGEPLLKGGAEAARPRKRFEERTIIQAAHVDSTIRIWDSGHADDIENGQVLQVDMARALDRYDDVEITAMSMASGTGEFVVGTRTGEAVVFRWGGNRFYGRESGQTLEPNPKGLTDISSRADPTLKEGLQPFVLYEMMMGPITAAQVSNVGFVAVGSELGFLTIMDLRGPSIIYQAPMTDFAKQEKRTSFLKGHHHSAAPQKEWPVVIEFGVMTLDDDKYSSICCFVGTNLGKVITFKLLPADGGYSVQLAGVVQCEGRVVSLSPIDANTGRPAAATGPIVAGLREGRQVNGALVAVTQNEMRVFRPAHAKGASREFDDVLCDAATVAELELQGWAIVGLFGDRTARAFSIPGLKDLGRAELPMVDATRSTSAVVTQTGDIFAWSGPSELAVIHVWGTGKPWQQSPDTMVNPKLECPPRPTISNVQWISGTQYVSPLDLDLLVGGPDRPPSKRMMEAAAAEQRAARGASGTAAVAAGAAANETWGAYLTRQLNERTEKLNLMGDGMDDLQQQSQGWADDVSKYINKQKRNMGRDVNRKDAVGNELAALGAAFRSRIRCSCDARLGERPDLCEQRAVSRAWKDAEGGRPAPGTADGRTTDGADSPSAARASPSTAPPDGDDGLWSAKENEKQRAWWLAVRISAAQVGPSYGASAARDRATLHPAHRVALPCASHAAMCRGFLEERSRFRNQMLPRRDGAWAIGSGEALLYLPVLDLVLHWRLAARHRTAICGDLAGMDGPLDRVLDALSWPDPDVRAPKLVYRSGARRRRQDGDVAS</sequence>
<dbReference type="PRINTS" id="PR00457">
    <property type="entry name" value="ANPEROXIDASE"/>
</dbReference>
<dbReference type="InterPro" id="IPR034812">
    <property type="entry name" value="Ppo-like_N"/>
</dbReference>
<keyword evidence="16" id="KW-0175">Coiled coil</keyword>
<feature type="compositionally biased region" description="Pro residues" evidence="17">
    <location>
        <begin position="384"/>
        <end position="397"/>
    </location>
</feature>
<keyword evidence="13" id="KW-0143">Chaperone</keyword>
<dbReference type="Gene3D" id="1.10.640.10">
    <property type="entry name" value="Haem peroxidase domain superfamily, animal type"/>
    <property type="match status" value="1"/>
</dbReference>
<feature type="binding site" description="axial binding residue" evidence="14">
    <location>
        <position position="1246"/>
    </location>
    <ligand>
        <name>heme b</name>
        <dbReference type="ChEBI" id="CHEBI:60344"/>
    </ligand>
    <ligandPart>
        <name>Fe</name>
        <dbReference type="ChEBI" id="CHEBI:18248"/>
    </ligandPart>
</feature>
<dbReference type="InterPro" id="IPR036396">
    <property type="entry name" value="Cyt_P450_sf"/>
</dbReference>
<feature type="compositionally biased region" description="Low complexity" evidence="17">
    <location>
        <begin position="3086"/>
        <end position="3099"/>
    </location>
</feature>
<gene>
    <name evidence="19" type="ORF">PCL_10685</name>
</gene>
<proteinExistence type="inferred from homology"/>
<dbReference type="CDD" id="cd23161">
    <property type="entry name" value="Prefoldin_6"/>
    <property type="match status" value="1"/>
</dbReference>
<evidence type="ECO:0000256" key="17">
    <source>
        <dbReference type="SAM" id="MobiDB-lite"/>
    </source>
</evidence>
<dbReference type="InterPro" id="IPR036322">
    <property type="entry name" value="WD40_repeat_dom_sf"/>
</dbReference>
<keyword evidence="5 14" id="KW-0479">Metal-binding</keyword>
<keyword evidence="14" id="KW-0349">Heme</keyword>
<dbReference type="GO" id="GO:0005506">
    <property type="term" value="F:iron ion binding"/>
    <property type="evidence" value="ECO:0007669"/>
    <property type="project" value="InterPro"/>
</dbReference>
<feature type="compositionally biased region" description="Basic and acidic residues" evidence="17">
    <location>
        <begin position="768"/>
        <end position="788"/>
    </location>
</feature>
<dbReference type="InterPro" id="IPR015943">
    <property type="entry name" value="WD40/YVTN_repeat-like_dom_sf"/>
</dbReference>
<evidence type="ECO:0000256" key="6">
    <source>
        <dbReference type="ARBA" id="ARBA00022786"/>
    </source>
</evidence>
<dbReference type="GO" id="GO:0051082">
    <property type="term" value="F:unfolded protein binding"/>
    <property type="evidence" value="ECO:0007669"/>
    <property type="project" value="InterPro"/>
</dbReference>
<dbReference type="GO" id="GO:0016272">
    <property type="term" value="C:prefoldin complex"/>
    <property type="evidence" value="ECO:0007669"/>
    <property type="project" value="InterPro"/>
</dbReference>
<feature type="coiled-coil region" evidence="16">
    <location>
        <begin position="86"/>
        <end position="113"/>
    </location>
</feature>
<evidence type="ECO:0000259" key="18">
    <source>
        <dbReference type="PROSITE" id="PS50249"/>
    </source>
</evidence>
<evidence type="ECO:0000256" key="9">
    <source>
        <dbReference type="ARBA" id="ARBA00022964"/>
    </source>
</evidence>
<dbReference type="FunFam" id="1.10.287.370:FF:000003">
    <property type="entry name" value="Prefoldin subunit 6"/>
    <property type="match status" value="1"/>
</dbReference>